<proteinExistence type="predicted"/>
<organism evidence="8 9">
    <name type="scientific">Clostridium isatidis</name>
    <dbReference type="NCBI Taxonomy" id="182773"/>
    <lineage>
        <taxon>Bacteria</taxon>
        <taxon>Bacillati</taxon>
        <taxon>Bacillota</taxon>
        <taxon>Clostridia</taxon>
        <taxon>Eubacteriales</taxon>
        <taxon>Clostridiaceae</taxon>
        <taxon>Clostridium</taxon>
    </lineage>
</organism>
<dbReference type="GO" id="GO:0006835">
    <property type="term" value="P:dicarboxylic acid transport"/>
    <property type="evidence" value="ECO:0007669"/>
    <property type="project" value="TreeGrafter"/>
</dbReference>
<dbReference type="PRINTS" id="PR00173">
    <property type="entry name" value="EDTRNSPORT"/>
</dbReference>
<feature type="transmembrane region" description="Helical" evidence="7">
    <location>
        <begin position="234"/>
        <end position="259"/>
    </location>
</feature>
<feature type="transmembrane region" description="Helical" evidence="7">
    <location>
        <begin position="202"/>
        <end position="222"/>
    </location>
</feature>
<keyword evidence="5 7" id="KW-1133">Transmembrane helix</keyword>
<keyword evidence="2" id="KW-0813">Transport</keyword>
<evidence type="ECO:0000313" key="9">
    <source>
        <dbReference type="Proteomes" id="UP000264883"/>
    </source>
</evidence>
<keyword evidence="3" id="KW-1003">Cell membrane</keyword>
<dbReference type="PANTHER" id="PTHR42865">
    <property type="entry name" value="PROTON/GLUTAMATE-ASPARTATE SYMPORTER"/>
    <property type="match status" value="1"/>
</dbReference>
<dbReference type="Proteomes" id="UP000264883">
    <property type="component" value="Chromosome"/>
</dbReference>
<reference evidence="8 9" key="1">
    <citation type="submission" date="2016-08" db="EMBL/GenBank/DDBJ databases">
        <title>Complete Genome Sequence Of The Indigo Reducing Clostridium isatidis DSM15098.</title>
        <authorList>
            <person name="Little G.T."/>
            <person name="Minton N.P."/>
        </authorList>
    </citation>
    <scope>NUCLEOTIDE SEQUENCE [LARGE SCALE GENOMIC DNA]</scope>
    <source>
        <strain evidence="8 9">DSM 15098</strain>
    </source>
</reference>
<dbReference type="GO" id="GO:0015293">
    <property type="term" value="F:symporter activity"/>
    <property type="evidence" value="ECO:0007669"/>
    <property type="project" value="UniProtKB-KW"/>
</dbReference>
<feature type="transmembrane region" description="Helical" evidence="7">
    <location>
        <begin position="36"/>
        <end position="56"/>
    </location>
</feature>
<dbReference type="KEGG" id="cia:BEN51_08175"/>
<keyword evidence="6 7" id="KW-0472">Membrane</keyword>
<dbReference type="EMBL" id="CP016786">
    <property type="protein sequence ID" value="ASW43456.1"/>
    <property type="molecule type" value="Genomic_DNA"/>
</dbReference>
<keyword evidence="4 7" id="KW-0812">Transmembrane</keyword>
<evidence type="ECO:0000313" key="8">
    <source>
        <dbReference type="EMBL" id="ASW43456.1"/>
    </source>
</evidence>
<accession>A0A343JD48</accession>
<comment type="subcellular location">
    <subcellularLocation>
        <location evidence="1">Cell membrane</location>
        <topology evidence="1">Multi-pass membrane protein</topology>
    </subcellularLocation>
</comment>
<feature type="transmembrane region" description="Helical" evidence="7">
    <location>
        <begin position="309"/>
        <end position="338"/>
    </location>
</feature>
<gene>
    <name evidence="8" type="ORF">BEN51_08175</name>
</gene>
<evidence type="ECO:0000256" key="5">
    <source>
        <dbReference type="ARBA" id="ARBA00022989"/>
    </source>
</evidence>
<dbReference type="SUPFAM" id="SSF118215">
    <property type="entry name" value="Proton glutamate symport protein"/>
    <property type="match status" value="1"/>
</dbReference>
<feature type="transmembrane region" description="Helical" evidence="7">
    <location>
        <begin position="96"/>
        <end position="121"/>
    </location>
</feature>
<sequence length="432" mass="45407">MDINIKLILAIIASLVAVYVVYIVNKKTGKRSTATLVALGLGLIIGIVFKGNIPFLKVVGKGYMSLIKMVVIPLVMTSIITSLVRFKNIETLKSIGFKAVGLLLGTTGIAAVIGIVIGKIFNVGAGFVFTGAGDFTAREIPALTDVILGFLPANVIASIADGQIIPVVVFSIFVAIALVIEDNKNPDKIKAFKDFILSTYEIVMSITRIVLKFIPYGVFGLIATAASNNGLDTILSLATVVAAVYVACLLQILLVHTPLISGVARRNPIKFFGDIFPAMLLAFTSQSSYGTLPVTIDSLVNRAKVKDEVASFTASLGSTMGMNACGGLYPAIVAIFVAQVFNIDLTMYHYILIVATTIVGSIGIAGVPGAATMSTTVVLSVLGLPLEGMAMVMAVDAVIDMARTATNVTGAAVSALVVDETEKRKEAKLVRN</sequence>
<feature type="transmembrane region" description="Helical" evidence="7">
    <location>
        <begin position="164"/>
        <end position="181"/>
    </location>
</feature>
<dbReference type="Gene3D" id="1.10.3860.10">
    <property type="entry name" value="Sodium:dicarboxylate symporter"/>
    <property type="match status" value="1"/>
</dbReference>
<dbReference type="AlphaFoldDB" id="A0A343JD48"/>
<feature type="transmembrane region" description="Helical" evidence="7">
    <location>
        <begin position="350"/>
        <end position="371"/>
    </location>
</feature>
<dbReference type="OrthoDB" id="7778689at2"/>
<keyword evidence="9" id="KW-1185">Reference proteome</keyword>
<dbReference type="Pfam" id="PF00375">
    <property type="entry name" value="SDF"/>
    <property type="match status" value="1"/>
</dbReference>
<dbReference type="RefSeq" id="WP_119865589.1">
    <property type="nucleotide sequence ID" value="NZ_CP016786.1"/>
</dbReference>
<evidence type="ECO:0000256" key="2">
    <source>
        <dbReference type="ARBA" id="ARBA00022448"/>
    </source>
</evidence>
<feature type="transmembrane region" description="Helical" evidence="7">
    <location>
        <begin position="377"/>
        <end position="399"/>
    </location>
</feature>
<feature type="transmembrane region" description="Helical" evidence="7">
    <location>
        <begin position="62"/>
        <end position="84"/>
    </location>
</feature>
<dbReference type="GO" id="GO:0005886">
    <property type="term" value="C:plasma membrane"/>
    <property type="evidence" value="ECO:0007669"/>
    <property type="project" value="UniProtKB-SubCell"/>
</dbReference>
<dbReference type="InterPro" id="IPR036458">
    <property type="entry name" value="Na:dicarbo_symporter_sf"/>
</dbReference>
<evidence type="ECO:0000256" key="6">
    <source>
        <dbReference type="ARBA" id="ARBA00023136"/>
    </source>
</evidence>
<evidence type="ECO:0000256" key="3">
    <source>
        <dbReference type="ARBA" id="ARBA00022475"/>
    </source>
</evidence>
<name>A0A343JD48_9CLOT</name>
<evidence type="ECO:0000256" key="7">
    <source>
        <dbReference type="SAM" id="Phobius"/>
    </source>
</evidence>
<feature type="transmembrane region" description="Helical" evidence="7">
    <location>
        <begin position="6"/>
        <end position="24"/>
    </location>
</feature>
<dbReference type="InterPro" id="IPR001991">
    <property type="entry name" value="Na-dicarboxylate_symporter"/>
</dbReference>
<protein>
    <submittedName>
        <fullName evidence="8">Symporter</fullName>
    </submittedName>
</protein>
<evidence type="ECO:0000256" key="4">
    <source>
        <dbReference type="ARBA" id="ARBA00022692"/>
    </source>
</evidence>
<evidence type="ECO:0000256" key="1">
    <source>
        <dbReference type="ARBA" id="ARBA00004651"/>
    </source>
</evidence>
<dbReference type="PANTHER" id="PTHR42865:SF7">
    <property type="entry name" value="PROTON_GLUTAMATE-ASPARTATE SYMPORTER"/>
    <property type="match status" value="1"/>
</dbReference>